<feature type="transmembrane region" description="Helical" evidence="1">
    <location>
        <begin position="6"/>
        <end position="30"/>
    </location>
</feature>
<protein>
    <submittedName>
        <fullName evidence="2">Uncharacterized protein</fullName>
    </submittedName>
</protein>
<sequence>MKVKEINYLLLSKVMLPLGLVIGFAAYQCCFKPGMENYRRYSGLKQENSAGSLSISPAYSVSREAAVSSLYRRFLVDTLLWKNDLWNQCAKLSQQFNCSVAAFPELSRMESEQQTVLRQEVVFNGDFHSLLALQHALDTIRNIGLVGGLSYNRNPRALQTTLKIQLLALPERRNP</sequence>
<dbReference type="EMBL" id="SJSL01000005">
    <property type="protein sequence ID" value="TCC99773.1"/>
    <property type="molecule type" value="Genomic_DNA"/>
</dbReference>
<comment type="caution">
    <text evidence="2">The sequence shown here is derived from an EMBL/GenBank/DDBJ whole genome shotgun (WGS) entry which is preliminary data.</text>
</comment>
<evidence type="ECO:0000313" key="3">
    <source>
        <dbReference type="Proteomes" id="UP000293347"/>
    </source>
</evidence>
<dbReference type="Proteomes" id="UP000293347">
    <property type="component" value="Unassembled WGS sequence"/>
</dbReference>
<dbReference type="AlphaFoldDB" id="A0A4R0NKB3"/>
<evidence type="ECO:0000313" key="2">
    <source>
        <dbReference type="EMBL" id="TCC99773.1"/>
    </source>
</evidence>
<organism evidence="2 3">
    <name type="scientific">Pedobacter psychroterrae</name>
    <dbReference type="NCBI Taxonomy" id="2530453"/>
    <lineage>
        <taxon>Bacteria</taxon>
        <taxon>Pseudomonadati</taxon>
        <taxon>Bacteroidota</taxon>
        <taxon>Sphingobacteriia</taxon>
        <taxon>Sphingobacteriales</taxon>
        <taxon>Sphingobacteriaceae</taxon>
        <taxon>Pedobacter</taxon>
    </lineage>
</organism>
<evidence type="ECO:0000256" key="1">
    <source>
        <dbReference type="SAM" id="Phobius"/>
    </source>
</evidence>
<keyword evidence="1" id="KW-0472">Membrane</keyword>
<dbReference type="OrthoDB" id="767255at2"/>
<reference evidence="2 3" key="1">
    <citation type="submission" date="2019-02" db="EMBL/GenBank/DDBJ databases">
        <title>Pedobacter sp. RP-1-14 sp. nov., isolated from Arctic soil.</title>
        <authorList>
            <person name="Dahal R.H."/>
        </authorList>
    </citation>
    <scope>NUCLEOTIDE SEQUENCE [LARGE SCALE GENOMIC DNA]</scope>
    <source>
        <strain evidence="2 3">RP-1-14</strain>
    </source>
</reference>
<dbReference type="RefSeq" id="WP_131597109.1">
    <property type="nucleotide sequence ID" value="NZ_SJSL01000005.1"/>
</dbReference>
<proteinExistence type="predicted"/>
<keyword evidence="3" id="KW-1185">Reference proteome</keyword>
<gene>
    <name evidence="2" type="ORF">EZ437_16155</name>
</gene>
<keyword evidence="1" id="KW-0812">Transmembrane</keyword>
<accession>A0A4R0NKB3</accession>
<name>A0A4R0NKB3_9SPHI</name>
<keyword evidence="1" id="KW-1133">Transmembrane helix</keyword>